<sequence>MAAVGLQLVVQWLLWLVLGLSSPLARVVANVEGDALHTLKTYLNDPNGVLQSWDPTLVNPCTWFHVTCNNDNSVIRVDLGNANLSGNLVPQIGLLKNLQYLDIHVEPAYAIRDSKDRNDFS</sequence>
<evidence type="ECO:0000256" key="3">
    <source>
        <dbReference type="ARBA" id="ARBA00022737"/>
    </source>
</evidence>
<dbReference type="EMBL" id="CP097507">
    <property type="protein sequence ID" value="URE02138.1"/>
    <property type="molecule type" value="Genomic_DNA"/>
</dbReference>
<dbReference type="PANTHER" id="PTHR47988">
    <property type="entry name" value="SOMATIC EMBRYOGENESIS RECEPTOR KINASE 1"/>
    <property type="match status" value="1"/>
</dbReference>
<reference evidence="6" key="1">
    <citation type="submission" date="2022-05" db="EMBL/GenBank/DDBJ databases">
        <title>The Musa troglodytarum L. genome provides insights into the mechanism of non-climacteric behaviour and enrichment of carotenoids.</title>
        <authorList>
            <person name="Wang J."/>
        </authorList>
    </citation>
    <scope>NUCLEOTIDE SEQUENCE</scope>
    <source>
        <tissue evidence="6">Leaf</tissue>
    </source>
</reference>
<gene>
    <name evidence="6" type="ORF">MUK42_22596</name>
</gene>
<dbReference type="Gene3D" id="3.80.10.10">
    <property type="entry name" value="Ribonuclease Inhibitor"/>
    <property type="match status" value="1"/>
</dbReference>
<evidence type="ECO:0000256" key="4">
    <source>
        <dbReference type="SAM" id="SignalP"/>
    </source>
</evidence>
<evidence type="ECO:0000256" key="1">
    <source>
        <dbReference type="ARBA" id="ARBA00022614"/>
    </source>
</evidence>
<dbReference type="SUPFAM" id="SSF52058">
    <property type="entry name" value="L domain-like"/>
    <property type="match status" value="1"/>
</dbReference>
<feature type="chain" id="PRO_5039403038" evidence="4">
    <location>
        <begin position="20"/>
        <end position="121"/>
    </location>
</feature>
<keyword evidence="7" id="KW-1185">Reference proteome</keyword>
<keyword evidence="2 4" id="KW-0732">Signal</keyword>
<dbReference type="InterPro" id="IPR013210">
    <property type="entry name" value="LRR_N_plant-typ"/>
</dbReference>
<dbReference type="InterPro" id="IPR032675">
    <property type="entry name" value="LRR_dom_sf"/>
</dbReference>
<feature type="signal peptide" evidence="4">
    <location>
        <begin position="1"/>
        <end position="19"/>
    </location>
</feature>
<proteinExistence type="predicted"/>
<dbReference type="Pfam" id="PF08263">
    <property type="entry name" value="LRRNT_2"/>
    <property type="match status" value="1"/>
</dbReference>
<protein>
    <submittedName>
        <fullName evidence="6">Somatic embryogenesis</fullName>
    </submittedName>
</protein>
<accession>A0A9E7K0X1</accession>
<dbReference type="AlphaFoldDB" id="A0A9E7K0X1"/>
<feature type="domain" description="Leucine-rich repeat-containing N-terminal plant-type" evidence="5">
    <location>
        <begin position="30"/>
        <end position="69"/>
    </location>
</feature>
<evidence type="ECO:0000313" key="6">
    <source>
        <dbReference type="EMBL" id="URE02138.1"/>
    </source>
</evidence>
<dbReference type="OrthoDB" id="406235at2759"/>
<name>A0A9E7K0X1_9LILI</name>
<evidence type="ECO:0000259" key="5">
    <source>
        <dbReference type="Pfam" id="PF08263"/>
    </source>
</evidence>
<keyword evidence="3" id="KW-0677">Repeat</keyword>
<organism evidence="6 7">
    <name type="scientific">Musa troglodytarum</name>
    <name type="common">fe'i banana</name>
    <dbReference type="NCBI Taxonomy" id="320322"/>
    <lineage>
        <taxon>Eukaryota</taxon>
        <taxon>Viridiplantae</taxon>
        <taxon>Streptophyta</taxon>
        <taxon>Embryophyta</taxon>
        <taxon>Tracheophyta</taxon>
        <taxon>Spermatophyta</taxon>
        <taxon>Magnoliopsida</taxon>
        <taxon>Liliopsida</taxon>
        <taxon>Zingiberales</taxon>
        <taxon>Musaceae</taxon>
        <taxon>Musa</taxon>
    </lineage>
</organism>
<keyword evidence="1" id="KW-0433">Leucine-rich repeat</keyword>
<evidence type="ECO:0000313" key="7">
    <source>
        <dbReference type="Proteomes" id="UP001055439"/>
    </source>
</evidence>
<evidence type="ECO:0000256" key="2">
    <source>
        <dbReference type="ARBA" id="ARBA00022729"/>
    </source>
</evidence>
<dbReference type="Proteomes" id="UP001055439">
    <property type="component" value="Chromosome 5"/>
</dbReference>